<dbReference type="HOGENOM" id="CLU_137929_1_1_9"/>
<comment type="similarity">
    <text evidence="1 3">Belongs to the MinE family.</text>
</comment>
<name>E4Q1C7_CALOW</name>
<proteinExistence type="inferred from homology"/>
<evidence type="ECO:0000256" key="3">
    <source>
        <dbReference type="HAMAP-Rule" id="MF_00262"/>
    </source>
</evidence>
<dbReference type="HAMAP" id="MF_00262">
    <property type="entry name" value="MinE"/>
    <property type="match status" value="1"/>
</dbReference>
<comment type="function">
    <text evidence="2 3">Prevents the cell division inhibition by proteins MinC and MinD at internal division sites while permitting inhibition at polar sites. This ensures cell division at the proper site by restricting the formation of a division septum at the midpoint of the long axis of the cell.</text>
</comment>
<dbReference type="Gene3D" id="3.30.1070.10">
    <property type="entry name" value="Cell division topological specificity factor MinE"/>
    <property type="match status" value="1"/>
</dbReference>
<keyword evidence="5" id="KW-1185">Reference proteome</keyword>
<reference key="1">
    <citation type="submission" date="2010-09" db="EMBL/GenBank/DDBJ databases">
        <title>Complete sequence of Caldicellulosiruptor owensensis OL.</title>
        <authorList>
            <consortium name="US DOE Joint Genome Institute"/>
            <person name="Lucas S."/>
            <person name="Copeland A."/>
            <person name="Lapidus A."/>
            <person name="Cheng J.-F."/>
            <person name="Bruce D."/>
            <person name="Goodwin L."/>
            <person name="Pitluck S."/>
            <person name="Davenport K."/>
            <person name="Detter J.C."/>
            <person name="Han C."/>
            <person name="Tapia R."/>
            <person name="Land M."/>
            <person name="Hauser L."/>
            <person name="Chang Y.-J."/>
            <person name="Jeffries C."/>
            <person name="Kyrpides N."/>
            <person name="Ivanova N."/>
            <person name="Mikhailova N."/>
            <person name="Blumer-Schuette S.E."/>
            <person name="Kelly R.M."/>
            <person name="Woyke T."/>
        </authorList>
    </citation>
    <scope>NUCLEOTIDE SEQUENCE</scope>
    <source>
        <strain>OL</strain>
    </source>
</reference>
<dbReference type="InterPro" id="IPR036707">
    <property type="entry name" value="MinE_sf"/>
</dbReference>
<gene>
    <name evidence="3 4" type="primary">minE</name>
    <name evidence="4" type="ordered locus">Calow_1098</name>
</gene>
<keyword evidence="3 4" id="KW-0132">Cell division</keyword>
<organism evidence="4 5">
    <name type="scientific">Caldicellulosiruptor owensensis (strain ATCC 700167 / DSM 13100 / OL)</name>
    <dbReference type="NCBI Taxonomy" id="632518"/>
    <lineage>
        <taxon>Bacteria</taxon>
        <taxon>Bacillati</taxon>
        <taxon>Bacillota</taxon>
        <taxon>Bacillota incertae sedis</taxon>
        <taxon>Caldicellulosiruptorales</taxon>
        <taxon>Caldicellulosiruptoraceae</taxon>
        <taxon>Caldicellulosiruptor</taxon>
    </lineage>
</organism>
<dbReference type="GO" id="GO:0051301">
    <property type="term" value="P:cell division"/>
    <property type="evidence" value="ECO:0007669"/>
    <property type="project" value="UniProtKB-KW"/>
</dbReference>
<sequence>MFEFFNKFFNKQSSKDIAKERLKLVIIHDRANVSPELLELIKNEVLKAIQKYIVIDDKLLEIQITRTPSEQKGEFVPALIANIPIKSVKKTEILNNEADELK</sequence>
<dbReference type="Proteomes" id="UP000006889">
    <property type="component" value="Chromosome"/>
</dbReference>
<dbReference type="OrthoDB" id="9796578at2"/>
<dbReference type="KEGG" id="cow:Calow_1098"/>
<dbReference type="Pfam" id="PF03776">
    <property type="entry name" value="MinE"/>
    <property type="match status" value="1"/>
</dbReference>
<evidence type="ECO:0000256" key="2">
    <source>
        <dbReference type="ARBA" id="ARBA00025265"/>
    </source>
</evidence>
<dbReference type="RefSeq" id="WP_013412040.1">
    <property type="nucleotide sequence ID" value="NC_014657.1"/>
</dbReference>
<keyword evidence="3" id="KW-0131">Cell cycle</keyword>
<evidence type="ECO:0000313" key="4">
    <source>
        <dbReference type="EMBL" id="ADQ04661.1"/>
    </source>
</evidence>
<dbReference type="EMBL" id="CP002216">
    <property type="protein sequence ID" value="ADQ04661.1"/>
    <property type="molecule type" value="Genomic_DNA"/>
</dbReference>
<dbReference type="NCBIfam" id="TIGR01215">
    <property type="entry name" value="minE"/>
    <property type="match status" value="1"/>
</dbReference>
<dbReference type="SUPFAM" id="SSF55229">
    <property type="entry name" value="Cell division protein MinE topological specificity domain"/>
    <property type="match status" value="1"/>
</dbReference>
<accession>E4Q1C7</accession>
<evidence type="ECO:0000256" key="1">
    <source>
        <dbReference type="ARBA" id="ARBA00008168"/>
    </source>
</evidence>
<dbReference type="InterPro" id="IPR005527">
    <property type="entry name" value="MinE"/>
</dbReference>
<evidence type="ECO:0000313" key="5">
    <source>
        <dbReference type="Proteomes" id="UP000006889"/>
    </source>
</evidence>
<reference evidence="4 5" key="2">
    <citation type="journal article" date="2011" name="J. Bacteriol.">
        <title>Complete genome sequences for the anaerobic, extremely thermophilic plant biomass-degrading bacteria Caldicellulosiruptor hydrothermalis, Caldicellulosiruptor kristjanssonii, Caldicellulosiruptor kronotskyensis, Caldicellulosiruptor owensenis, and Caldicellulosiruptor lactoaceticus.</title>
        <authorList>
            <person name="Blumer-Schuette S.E."/>
            <person name="Ozdemir I."/>
            <person name="Mistry D."/>
            <person name="Lucas S."/>
            <person name="Lapidus A."/>
            <person name="Cheng J.F."/>
            <person name="Goodwin L.A."/>
            <person name="Pitluck S."/>
            <person name="Land M.L."/>
            <person name="Hauser L.J."/>
            <person name="Woyke T."/>
            <person name="Mikhailova N."/>
            <person name="Pati A."/>
            <person name="Kyrpides N.C."/>
            <person name="Ivanova N."/>
            <person name="Detter J.C."/>
            <person name="Walston-Davenport K."/>
            <person name="Han S."/>
            <person name="Adams M.W."/>
            <person name="Kelly R.M."/>
        </authorList>
    </citation>
    <scope>NUCLEOTIDE SEQUENCE [LARGE SCALE GENOMIC DNA]</scope>
    <source>
        <strain evidence="5">ATCC 700167 / DSM 13100 / OL</strain>
    </source>
</reference>
<dbReference type="STRING" id="632518.Calow_1098"/>
<protein>
    <recommendedName>
        <fullName evidence="3">Cell division topological specificity factor</fullName>
    </recommendedName>
</protein>
<dbReference type="AlphaFoldDB" id="E4Q1C7"/>
<dbReference type="GO" id="GO:0032955">
    <property type="term" value="P:regulation of division septum assembly"/>
    <property type="evidence" value="ECO:0007669"/>
    <property type="project" value="InterPro"/>
</dbReference>
<dbReference type="eggNOG" id="COG0851">
    <property type="taxonomic scope" value="Bacteria"/>
</dbReference>